<organism evidence="9 10">
    <name type="scientific">Neoarthrinium moseri</name>
    <dbReference type="NCBI Taxonomy" id="1658444"/>
    <lineage>
        <taxon>Eukaryota</taxon>
        <taxon>Fungi</taxon>
        <taxon>Dikarya</taxon>
        <taxon>Ascomycota</taxon>
        <taxon>Pezizomycotina</taxon>
        <taxon>Sordariomycetes</taxon>
        <taxon>Xylariomycetidae</taxon>
        <taxon>Amphisphaeriales</taxon>
        <taxon>Apiosporaceae</taxon>
        <taxon>Neoarthrinium</taxon>
    </lineage>
</organism>
<keyword evidence="4 7" id="KW-0479">Metal-binding</keyword>
<comment type="caution">
    <text evidence="9">The sequence shown here is derived from an EMBL/GenBank/DDBJ whole genome shotgun (WGS) entry which is preliminary data.</text>
</comment>
<evidence type="ECO:0000256" key="7">
    <source>
        <dbReference type="PIRSR" id="PIRSR602403-1"/>
    </source>
</evidence>
<protein>
    <recommendedName>
        <fullName evidence="11">Cytochrome P450</fullName>
    </recommendedName>
</protein>
<sequence length="504" mass="56948">MVDIGSKITQGEWSSNDLFKSLVPSLATAFLLLLFTTAAWRRYLSPLSDLPGPFWASITRLWHVKVIIFGDQNVQLSRLHEKHGHFIRMAPNEVSVTHPDAVKKILQQPMKKGMFYNISAIPDWRYQTPMSSLEPKDKIERSKAFASGYAQSNVIKYEDAINPLIEKLGNWMDHYARSGEAMELDKYLIYTSFDVVGEVLFSRPFGFIEKGEDLGNSIAKNLAQEAIGTPVAQFRWAQLLLGNPLVTYLGLSPGSMLMDTAMVALNERQKNPDARFDVVAHWFRYLQQHPDRTTLRNVQAQTTTNVAAGSDTVACGLQSVIYHMTRNPGTWEKARAEIKKAQREGQCLGKIISLEDAQQLPYIQACIKEGLRIHSPVPMGLQRVAPKGGVTIGDRTFPEGTTLSVNPWVLHHSTELWGGDADEWKPERWLGDDTTVLEKNWIPFGAGWMGCPGQHVARMELLKICSTIIRDYDLKFADPSKEWKWKAYFTMVPDSWPVLVSKKK</sequence>
<dbReference type="PRINTS" id="PR00465">
    <property type="entry name" value="EP450IV"/>
</dbReference>
<evidence type="ECO:0000256" key="3">
    <source>
        <dbReference type="ARBA" id="ARBA00022617"/>
    </source>
</evidence>
<dbReference type="GO" id="GO:0005506">
    <property type="term" value="F:iron ion binding"/>
    <property type="evidence" value="ECO:0007669"/>
    <property type="project" value="InterPro"/>
</dbReference>
<evidence type="ECO:0000256" key="4">
    <source>
        <dbReference type="ARBA" id="ARBA00022723"/>
    </source>
</evidence>
<dbReference type="GO" id="GO:0004497">
    <property type="term" value="F:monooxygenase activity"/>
    <property type="evidence" value="ECO:0007669"/>
    <property type="project" value="UniProtKB-KW"/>
</dbReference>
<dbReference type="GO" id="GO:0016705">
    <property type="term" value="F:oxidoreductase activity, acting on paired donors, with incorporation or reduction of molecular oxygen"/>
    <property type="evidence" value="ECO:0007669"/>
    <property type="project" value="InterPro"/>
</dbReference>
<feature type="transmembrane region" description="Helical" evidence="8">
    <location>
        <begin position="22"/>
        <end position="40"/>
    </location>
</feature>
<accession>A0A9P9WTL3</accession>
<feature type="binding site" description="axial binding residue" evidence="7">
    <location>
        <position position="451"/>
    </location>
    <ligand>
        <name>heme</name>
        <dbReference type="ChEBI" id="CHEBI:30413"/>
    </ligand>
    <ligandPart>
        <name>Fe</name>
        <dbReference type="ChEBI" id="CHEBI:18248"/>
    </ligandPart>
</feature>
<keyword evidence="10" id="KW-1185">Reference proteome</keyword>
<evidence type="ECO:0000313" key="10">
    <source>
        <dbReference type="Proteomes" id="UP000829685"/>
    </source>
</evidence>
<dbReference type="Gene3D" id="1.10.630.10">
    <property type="entry name" value="Cytochrome P450"/>
    <property type="match status" value="1"/>
</dbReference>
<evidence type="ECO:0000256" key="6">
    <source>
        <dbReference type="ARBA" id="ARBA00023033"/>
    </source>
</evidence>
<dbReference type="InterPro" id="IPR036396">
    <property type="entry name" value="Cyt_P450_sf"/>
</dbReference>
<comment type="similarity">
    <text evidence="2">Belongs to the cytochrome P450 family.</text>
</comment>
<evidence type="ECO:0000256" key="5">
    <source>
        <dbReference type="ARBA" id="ARBA00023004"/>
    </source>
</evidence>
<evidence type="ECO:0000256" key="8">
    <source>
        <dbReference type="SAM" id="Phobius"/>
    </source>
</evidence>
<dbReference type="PRINTS" id="PR00385">
    <property type="entry name" value="P450"/>
</dbReference>
<keyword evidence="3 7" id="KW-0349">Heme</keyword>
<dbReference type="PANTHER" id="PTHR24305:SF232">
    <property type="entry name" value="P450, PUTATIVE (EUROFUNG)-RELATED"/>
    <property type="match status" value="1"/>
</dbReference>
<dbReference type="Proteomes" id="UP000829685">
    <property type="component" value="Unassembled WGS sequence"/>
</dbReference>
<dbReference type="InterPro" id="IPR002403">
    <property type="entry name" value="Cyt_P450_E_grp-IV"/>
</dbReference>
<keyword evidence="8" id="KW-1133">Transmembrane helix</keyword>
<keyword evidence="8" id="KW-0812">Transmembrane</keyword>
<keyword evidence="6" id="KW-0503">Monooxygenase</keyword>
<dbReference type="Pfam" id="PF00067">
    <property type="entry name" value="p450"/>
    <property type="match status" value="1"/>
</dbReference>
<name>A0A9P9WTL3_9PEZI</name>
<keyword evidence="6" id="KW-0560">Oxidoreductase</keyword>
<dbReference type="AlphaFoldDB" id="A0A9P9WTL3"/>
<evidence type="ECO:0000256" key="2">
    <source>
        <dbReference type="ARBA" id="ARBA00010617"/>
    </source>
</evidence>
<dbReference type="PANTHER" id="PTHR24305">
    <property type="entry name" value="CYTOCHROME P450"/>
    <property type="match status" value="1"/>
</dbReference>
<keyword evidence="5 7" id="KW-0408">Iron</keyword>
<proteinExistence type="inferred from homology"/>
<reference evidence="9" key="1">
    <citation type="submission" date="2021-03" db="EMBL/GenBank/DDBJ databases">
        <title>Revisited historic fungal species revealed as producer of novel bioactive compounds through whole genome sequencing and comparative genomics.</title>
        <authorList>
            <person name="Vignolle G.A."/>
            <person name="Hochenegger N."/>
            <person name="Mach R.L."/>
            <person name="Mach-Aigner A.R."/>
            <person name="Javad Rahimi M."/>
            <person name="Salim K.A."/>
            <person name="Chan C.M."/>
            <person name="Lim L.B.L."/>
            <person name="Cai F."/>
            <person name="Druzhinina I.S."/>
            <person name="U'Ren J.M."/>
            <person name="Derntl C."/>
        </authorList>
    </citation>
    <scope>NUCLEOTIDE SEQUENCE</scope>
    <source>
        <strain evidence="9">TUCIM 5799</strain>
    </source>
</reference>
<evidence type="ECO:0000256" key="1">
    <source>
        <dbReference type="ARBA" id="ARBA00001971"/>
    </source>
</evidence>
<dbReference type="CDD" id="cd11060">
    <property type="entry name" value="CYP57A1-like"/>
    <property type="match status" value="1"/>
</dbReference>
<keyword evidence="8" id="KW-0472">Membrane</keyword>
<gene>
    <name evidence="9" type="ORF">JX265_003281</name>
</gene>
<evidence type="ECO:0008006" key="11">
    <source>
        <dbReference type="Google" id="ProtNLM"/>
    </source>
</evidence>
<evidence type="ECO:0000313" key="9">
    <source>
        <dbReference type="EMBL" id="KAI1879104.1"/>
    </source>
</evidence>
<dbReference type="InterPro" id="IPR001128">
    <property type="entry name" value="Cyt_P450"/>
</dbReference>
<comment type="cofactor">
    <cofactor evidence="1 7">
        <name>heme</name>
        <dbReference type="ChEBI" id="CHEBI:30413"/>
    </cofactor>
</comment>
<dbReference type="EMBL" id="JAFIMR010000005">
    <property type="protein sequence ID" value="KAI1879104.1"/>
    <property type="molecule type" value="Genomic_DNA"/>
</dbReference>
<dbReference type="SUPFAM" id="SSF48264">
    <property type="entry name" value="Cytochrome P450"/>
    <property type="match status" value="1"/>
</dbReference>
<dbReference type="GO" id="GO:0020037">
    <property type="term" value="F:heme binding"/>
    <property type="evidence" value="ECO:0007669"/>
    <property type="project" value="InterPro"/>
</dbReference>
<dbReference type="InterPro" id="IPR050121">
    <property type="entry name" value="Cytochrome_P450_monoxygenase"/>
</dbReference>